<reference evidence="2" key="1">
    <citation type="journal article" date="2019" name="Int. J. Syst. Evol. Microbiol.">
        <title>The Global Catalogue of Microorganisms (GCM) 10K type strain sequencing project: providing services to taxonomists for standard genome sequencing and annotation.</title>
        <authorList>
            <consortium name="The Broad Institute Genomics Platform"/>
            <consortium name="The Broad Institute Genome Sequencing Center for Infectious Disease"/>
            <person name="Wu L."/>
            <person name="Ma J."/>
        </authorList>
    </citation>
    <scope>NUCLEOTIDE SEQUENCE [LARGE SCALE GENOMIC DNA]</scope>
    <source>
        <strain evidence="2">KCTC 52141</strain>
    </source>
</reference>
<dbReference type="Proteomes" id="UP001595548">
    <property type="component" value="Unassembled WGS sequence"/>
</dbReference>
<accession>A0ABV7HMU0</accession>
<dbReference type="PROSITE" id="PS51257">
    <property type="entry name" value="PROKAR_LIPOPROTEIN"/>
    <property type="match status" value="1"/>
</dbReference>
<evidence type="ECO:0000313" key="2">
    <source>
        <dbReference type="Proteomes" id="UP001595548"/>
    </source>
</evidence>
<dbReference type="EMBL" id="JBHRTL010000003">
    <property type="protein sequence ID" value="MFC3153908.1"/>
    <property type="molecule type" value="Genomic_DNA"/>
</dbReference>
<protein>
    <submittedName>
        <fullName evidence="1">Uncharacterized protein</fullName>
    </submittedName>
</protein>
<name>A0ABV7HMU0_9GAMM</name>
<proteinExistence type="predicted"/>
<keyword evidence="2" id="KW-1185">Reference proteome</keyword>
<dbReference type="RefSeq" id="WP_382413948.1">
    <property type="nucleotide sequence ID" value="NZ_AP031500.1"/>
</dbReference>
<organism evidence="1 2">
    <name type="scientific">Gilvimarinus japonicus</name>
    <dbReference type="NCBI Taxonomy" id="1796469"/>
    <lineage>
        <taxon>Bacteria</taxon>
        <taxon>Pseudomonadati</taxon>
        <taxon>Pseudomonadota</taxon>
        <taxon>Gammaproteobacteria</taxon>
        <taxon>Cellvibrionales</taxon>
        <taxon>Cellvibrionaceae</taxon>
        <taxon>Gilvimarinus</taxon>
    </lineage>
</organism>
<sequence>MRNILVFLSLLTVVGCSSQSKIPEEALPEPMAITTYTNSSQGVASIISKKALESFNTEYLEAPEHKAFAQSISGAWSWKSNRTSVEHAKTSALIGCQRNNKRSEDLYPCKIIHINDQWVK</sequence>
<comment type="caution">
    <text evidence="1">The sequence shown here is derived from an EMBL/GenBank/DDBJ whole genome shotgun (WGS) entry which is preliminary data.</text>
</comment>
<evidence type="ECO:0000313" key="1">
    <source>
        <dbReference type="EMBL" id="MFC3153908.1"/>
    </source>
</evidence>
<gene>
    <name evidence="1" type="ORF">ACFOEB_01755</name>
</gene>